<dbReference type="AlphaFoldDB" id="A0A368FZQ4"/>
<dbReference type="Proteomes" id="UP000252519">
    <property type="component" value="Unassembled WGS sequence"/>
</dbReference>
<evidence type="ECO:0000313" key="2">
    <source>
        <dbReference type="Proteomes" id="UP000252519"/>
    </source>
</evidence>
<organism evidence="1 2">
    <name type="scientific">Ancylostoma caninum</name>
    <name type="common">Dog hookworm</name>
    <dbReference type="NCBI Taxonomy" id="29170"/>
    <lineage>
        <taxon>Eukaryota</taxon>
        <taxon>Metazoa</taxon>
        <taxon>Ecdysozoa</taxon>
        <taxon>Nematoda</taxon>
        <taxon>Chromadorea</taxon>
        <taxon>Rhabditida</taxon>
        <taxon>Rhabditina</taxon>
        <taxon>Rhabditomorpha</taxon>
        <taxon>Strongyloidea</taxon>
        <taxon>Ancylostomatidae</taxon>
        <taxon>Ancylostomatinae</taxon>
        <taxon>Ancylostoma</taxon>
    </lineage>
</organism>
<gene>
    <name evidence="1" type="ORF">ANCCAN_17864</name>
</gene>
<keyword evidence="2" id="KW-1185">Reference proteome</keyword>
<reference evidence="1 2" key="1">
    <citation type="submission" date="2014-10" db="EMBL/GenBank/DDBJ databases">
        <title>Draft genome of the hookworm Ancylostoma caninum.</title>
        <authorList>
            <person name="Mitreva M."/>
        </authorList>
    </citation>
    <scope>NUCLEOTIDE SEQUENCE [LARGE SCALE GENOMIC DNA]</scope>
    <source>
        <strain evidence="1 2">Baltimore</strain>
    </source>
</reference>
<comment type="caution">
    <text evidence="1">The sequence shown here is derived from an EMBL/GenBank/DDBJ whole genome shotgun (WGS) entry which is preliminary data.</text>
</comment>
<sequence length="75" mass="8760">MQKGCIKEIIACTAFLEVTGKRWKKAFFSSLETTDPGGERRSRLKKKITRSYSSCYRKAYVTRRSMSRFQKIARS</sequence>
<dbReference type="EMBL" id="JOJR01000573">
    <property type="protein sequence ID" value="RCN36250.1"/>
    <property type="molecule type" value="Genomic_DNA"/>
</dbReference>
<accession>A0A368FZQ4</accession>
<protein>
    <submittedName>
        <fullName evidence="1">Uncharacterized protein</fullName>
    </submittedName>
</protein>
<proteinExistence type="predicted"/>
<name>A0A368FZQ4_ANCCA</name>
<evidence type="ECO:0000313" key="1">
    <source>
        <dbReference type="EMBL" id="RCN36250.1"/>
    </source>
</evidence>